<gene>
    <name evidence="2" type="ORF">PHYBOEH_005058</name>
</gene>
<keyword evidence="1" id="KW-0732">Signal</keyword>
<dbReference type="PANTHER" id="PTHR22538:SF1">
    <property type="entry name" value="VWFD DOMAIN-CONTAINING PROTEIN"/>
    <property type="match status" value="1"/>
</dbReference>
<comment type="caution">
    <text evidence="2">The sequence shown here is derived from an EMBL/GenBank/DDBJ whole genome shotgun (WGS) entry which is preliminary data.</text>
</comment>
<sequence>MSRFVCLLAAFAAFLVLSVNAAGNKHTSSFRLLDDDERSAADAKTKTKAKAKIMESEWPSLRLNFKIKDKSMRVYGQSNFSIIANPVLDVQAEDVLYDTSATFMEGTTRHKYVLVDGTAYLTSTALDDESASPAVKCLDWNDMDVLSLVNSLVGILSEAEPAKRSTERGAECATGKMFKAILAGTELAVCSDSEGFTMHGSTMDVKVEYLEERANIKIPFLDENEERGCEKLISATFVTPTGKTILTRDN</sequence>
<proteinExistence type="predicted"/>
<dbReference type="AlphaFoldDB" id="A0A8T1WRK1"/>
<organism evidence="2 3">
    <name type="scientific">Phytophthora boehmeriae</name>
    <dbReference type="NCBI Taxonomy" id="109152"/>
    <lineage>
        <taxon>Eukaryota</taxon>
        <taxon>Sar</taxon>
        <taxon>Stramenopiles</taxon>
        <taxon>Oomycota</taxon>
        <taxon>Peronosporomycetes</taxon>
        <taxon>Peronosporales</taxon>
        <taxon>Peronosporaceae</taxon>
        <taxon>Phytophthora</taxon>
    </lineage>
</organism>
<evidence type="ECO:0000313" key="2">
    <source>
        <dbReference type="EMBL" id="KAG7394533.1"/>
    </source>
</evidence>
<feature type="signal peptide" evidence="1">
    <location>
        <begin position="1"/>
        <end position="21"/>
    </location>
</feature>
<dbReference type="EMBL" id="JAGDFL010000267">
    <property type="protein sequence ID" value="KAG7394533.1"/>
    <property type="molecule type" value="Genomic_DNA"/>
</dbReference>
<keyword evidence="3" id="KW-1185">Reference proteome</keyword>
<dbReference type="Proteomes" id="UP000693981">
    <property type="component" value="Unassembled WGS sequence"/>
</dbReference>
<feature type="chain" id="PRO_5035836716" evidence="1">
    <location>
        <begin position="22"/>
        <end position="250"/>
    </location>
</feature>
<reference evidence="2" key="1">
    <citation type="submission" date="2021-02" db="EMBL/GenBank/DDBJ databases">
        <authorList>
            <person name="Palmer J.M."/>
        </authorList>
    </citation>
    <scope>NUCLEOTIDE SEQUENCE</scope>
    <source>
        <strain evidence="2">SCRP23</strain>
    </source>
</reference>
<accession>A0A8T1WRK1</accession>
<name>A0A8T1WRK1_9STRA</name>
<dbReference type="PANTHER" id="PTHR22538">
    <property type="entry name" value="CILIA- AND FLAGELLA-ASSOCIATED PROTEIN 74"/>
    <property type="match status" value="1"/>
</dbReference>
<dbReference type="OrthoDB" id="128406at2759"/>
<evidence type="ECO:0000313" key="3">
    <source>
        <dbReference type="Proteomes" id="UP000693981"/>
    </source>
</evidence>
<evidence type="ECO:0000256" key="1">
    <source>
        <dbReference type="SAM" id="SignalP"/>
    </source>
</evidence>
<protein>
    <submittedName>
        <fullName evidence="2">Uncharacterized protein</fullName>
    </submittedName>
</protein>